<evidence type="ECO:0000256" key="3">
    <source>
        <dbReference type="ARBA" id="ARBA00022801"/>
    </source>
</evidence>
<protein>
    <recommendedName>
        <fullName evidence="5">Metallo-beta-lactamase domain-containing protein</fullName>
    </recommendedName>
</protein>
<dbReference type="GO" id="GO:0046872">
    <property type="term" value="F:metal ion binding"/>
    <property type="evidence" value="ECO:0007669"/>
    <property type="project" value="UniProtKB-KW"/>
</dbReference>
<dbReference type="SMART" id="SM00849">
    <property type="entry name" value="Lactamase_B"/>
    <property type="match status" value="1"/>
</dbReference>
<dbReference type="Gene3D" id="3.60.15.10">
    <property type="entry name" value="Ribonuclease Z/Hydroxyacylglutathione hydrolase-like"/>
    <property type="match status" value="1"/>
</dbReference>
<dbReference type="PANTHER" id="PTHR42978">
    <property type="entry name" value="QUORUM-QUENCHING LACTONASE YTNP-RELATED-RELATED"/>
    <property type="match status" value="1"/>
</dbReference>
<evidence type="ECO:0000313" key="7">
    <source>
        <dbReference type="Proteomes" id="UP000237441"/>
    </source>
</evidence>
<dbReference type="InterPro" id="IPR036866">
    <property type="entry name" value="RibonucZ/Hydroxyglut_hydro"/>
</dbReference>
<dbReference type="Proteomes" id="UP000237441">
    <property type="component" value="Unassembled WGS sequence"/>
</dbReference>
<dbReference type="InterPro" id="IPR001279">
    <property type="entry name" value="Metallo-B-lactamas"/>
</dbReference>
<organism evidence="6 7">
    <name type="scientific">Beauveria bassiana</name>
    <name type="common">White muscardine disease fungus</name>
    <name type="synonym">Tritirachium shiotae</name>
    <dbReference type="NCBI Taxonomy" id="176275"/>
    <lineage>
        <taxon>Eukaryota</taxon>
        <taxon>Fungi</taxon>
        <taxon>Dikarya</taxon>
        <taxon>Ascomycota</taxon>
        <taxon>Pezizomycotina</taxon>
        <taxon>Sordariomycetes</taxon>
        <taxon>Hypocreomycetidae</taxon>
        <taxon>Hypocreales</taxon>
        <taxon>Cordycipitaceae</taxon>
        <taxon>Beauveria</taxon>
    </lineage>
</organism>
<evidence type="ECO:0000256" key="2">
    <source>
        <dbReference type="ARBA" id="ARBA00022723"/>
    </source>
</evidence>
<proteinExistence type="inferred from homology"/>
<comment type="caution">
    <text evidence="6">The sequence shown here is derived from an EMBL/GenBank/DDBJ whole genome shotgun (WGS) entry which is preliminary data.</text>
</comment>
<keyword evidence="3" id="KW-0378">Hydrolase</keyword>
<dbReference type="OrthoDB" id="10250730at2759"/>
<gene>
    <name evidence="6" type="ORF">BB8028_0001g17410</name>
</gene>
<dbReference type="Pfam" id="PF00753">
    <property type="entry name" value="Lactamase_B"/>
    <property type="match status" value="1"/>
</dbReference>
<reference evidence="6 7" key="1">
    <citation type="submission" date="2016-07" db="EMBL/GenBank/DDBJ databases">
        <title>Comparative genomics of the entomopathogenic fungus Beauveria bassiana.</title>
        <authorList>
            <person name="Valero Jimenez C.A."/>
            <person name="Zwaan B.J."/>
            <person name="Van Kan J.A."/>
            <person name="Takken W."/>
            <person name="Debets A.J."/>
            <person name="Schoustra S.E."/>
            <person name="Koenraadt C.J."/>
        </authorList>
    </citation>
    <scope>NUCLEOTIDE SEQUENCE [LARGE SCALE GENOMIC DNA]</scope>
    <source>
        <strain evidence="6 7">ARSEF 8028</strain>
    </source>
</reference>
<dbReference type="CDD" id="cd07730">
    <property type="entry name" value="metallo-hydrolase-like_MBL-fold"/>
    <property type="match status" value="1"/>
</dbReference>
<evidence type="ECO:0000259" key="5">
    <source>
        <dbReference type="SMART" id="SM00849"/>
    </source>
</evidence>
<name>A0A2S7Y173_BEABA</name>
<comment type="similarity">
    <text evidence="1">Belongs to the metallo-beta-lactamase superfamily.</text>
</comment>
<dbReference type="AlphaFoldDB" id="A0A2S7Y173"/>
<evidence type="ECO:0000313" key="6">
    <source>
        <dbReference type="EMBL" id="PQK09673.1"/>
    </source>
</evidence>
<dbReference type="GO" id="GO:0016787">
    <property type="term" value="F:hydrolase activity"/>
    <property type="evidence" value="ECO:0007669"/>
    <property type="project" value="UniProtKB-KW"/>
</dbReference>
<keyword evidence="4" id="KW-0862">Zinc</keyword>
<dbReference type="SUPFAM" id="SSF56281">
    <property type="entry name" value="Metallo-hydrolase/oxidoreductase"/>
    <property type="match status" value="1"/>
</dbReference>
<dbReference type="EMBL" id="JRHA01000001">
    <property type="protein sequence ID" value="PQK09673.1"/>
    <property type="molecule type" value="Genomic_DNA"/>
</dbReference>
<sequence length="459" mass="50667">MISVAPPRVNPSPYCSIIIWEPRPPLLILIFNLLLTTTRSDKEKPLKMTTFERTASPRAAPRVTLPASTSTVTVRAIDAEAKMVGNAKLFVQPEIAGHEEINFTTMCFLIEHKTDAGTESILFDCGIRKDFWNVVPWALEHIGTLIADMDVGHGVDEILTEQGFNLSNLKAIVWSHWHWDHIGDGAKFPSSTDIVVGPGFTENFVPGWPKDPDGRVPSSSLEGHRIHEVDFPLEVGGFPAHDYFGDGSFYLLDVPGHTIGHICGFARTTPDTFIFMGADCSHYAGMLRPTEYVPMPDTIPPGTLDPYFPPVCPCSAFTALHPKAGTSDHAKPLSEARSQPFYDVTRNPQGIYELADLAQESVDKVKALDAQDNVLICLAHDVALVDILPLYNNDASADINDWKDCGYKEKTRWGFLNDLPRDGERGRPPLVRGLWCGGKKVVRNDEGVLELSSESGHEK</sequence>
<evidence type="ECO:0000256" key="4">
    <source>
        <dbReference type="ARBA" id="ARBA00022833"/>
    </source>
</evidence>
<dbReference type="PANTHER" id="PTHR42978:SF5">
    <property type="entry name" value="METALLO-BETA-LACTAMASE DOMAIN-CONTAINING PROTEIN"/>
    <property type="match status" value="1"/>
</dbReference>
<keyword evidence="2" id="KW-0479">Metal-binding</keyword>
<evidence type="ECO:0000256" key="1">
    <source>
        <dbReference type="ARBA" id="ARBA00007749"/>
    </source>
</evidence>
<dbReference type="InterPro" id="IPR051013">
    <property type="entry name" value="MBL_superfamily_lactonases"/>
</dbReference>
<feature type="domain" description="Metallo-beta-lactamase" evidence="5">
    <location>
        <begin position="104"/>
        <end position="320"/>
    </location>
</feature>
<accession>A0A2S7Y173</accession>